<sequence>MKRNSKKHEGFTLVEIIISLALIAIISAGVYNGYVLLIRHTKEGEVKQSAALAGKRAIEGIKSISTITKVDGNIILRQDNKDIELSKPVNLSEDYYSNQSDLLKLDKDFNICNDQSNNDYSYTQEIILKPIKEESGTKDISIDKNNKSNNSSNNILQDNLHLSKIGNEVYIRDTNNSNDNKKVENNADVIRIYIYIETKNSNEKFLRVKDSQGNNLLEKELGSIITDGTENEINLYINFKDYKKERAGDILKNVEINVTNKNEEEKCETNIYLQKSSDLNVKVNFDEGQGYTYDNQAEDNGGNYEIGTLYDTKVEIKKKGSTDSLFTGYSTQNINVN</sequence>
<keyword evidence="1" id="KW-0812">Transmembrane</keyword>
<feature type="transmembrane region" description="Helical" evidence="1">
    <location>
        <begin position="12"/>
        <end position="34"/>
    </location>
</feature>
<gene>
    <name evidence="2" type="ORF">GKZ28_02515</name>
</gene>
<reference evidence="2" key="1">
    <citation type="submission" date="2019-12" db="EMBL/GenBank/DDBJ databases">
        <title>Microbes associate with the intestines of laboratory mice.</title>
        <authorList>
            <person name="Navarre W."/>
            <person name="Wong E."/>
        </authorList>
    </citation>
    <scope>NUCLEOTIDE SEQUENCE</scope>
    <source>
        <strain evidence="2">NM79_F5</strain>
    </source>
</reference>
<keyword evidence="1" id="KW-1133">Transmembrane helix</keyword>
<dbReference type="NCBIfam" id="TIGR02532">
    <property type="entry name" value="IV_pilin_GFxxxE"/>
    <property type="match status" value="1"/>
</dbReference>
<organism evidence="2 3">
    <name type="scientific">Clostridium chromiireducens</name>
    <dbReference type="NCBI Taxonomy" id="225345"/>
    <lineage>
        <taxon>Bacteria</taxon>
        <taxon>Bacillati</taxon>
        <taxon>Bacillota</taxon>
        <taxon>Clostridia</taxon>
        <taxon>Eubacteriales</taxon>
        <taxon>Clostridiaceae</taxon>
        <taxon>Clostridium</taxon>
    </lineage>
</organism>
<name>A0A964RJA5_9CLOT</name>
<evidence type="ECO:0000313" key="3">
    <source>
        <dbReference type="Proteomes" id="UP000656077"/>
    </source>
</evidence>
<dbReference type="AlphaFoldDB" id="A0A964RJA5"/>
<dbReference type="InterPro" id="IPR012902">
    <property type="entry name" value="N_methyl_site"/>
</dbReference>
<dbReference type="RefSeq" id="WP_160357951.1">
    <property type="nucleotide sequence ID" value="NZ_WSRQ01000003.1"/>
</dbReference>
<dbReference type="Proteomes" id="UP000656077">
    <property type="component" value="Unassembled WGS sequence"/>
</dbReference>
<accession>A0A964RJA5</accession>
<proteinExistence type="predicted"/>
<evidence type="ECO:0000313" key="2">
    <source>
        <dbReference type="EMBL" id="MVX62576.1"/>
    </source>
</evidence>
<comment type="caution">
    <text evidence="2">The sequence shown here is derived from an EMBL/GenBank/DDBJ whole genome shotgun (WGS) entry which is preliminary data.</text>
</comment>
<keyword evidence="1" id="KW-0472">Membrane</keyword>
<evidence type="ECO:0000256" key="1">
    <source>
        <dbReference type="SAM" id="Phobius"/>
    </source>
</evidence>
<dbReference type="PROSITE" id="PS00409">
    <property type="entry name" value="PROKAR_NTER_METHYL"/>
    <property type="match status" value="1"/>
</dbReference>
<dbReference type="EMBL" id="WSRQ01000003">
    <property type="protein sequence ID" value="MVX62576.1"/>
    <property type="molecule type" value="Genomic_DNA"/>
</dbReference>
<protein>
    <submittedName>
        <fullName evidence="2">Prepilin-type N-terminal cleavage/methylation domain-containing protein</fullName>
    </submittedName>
</protein>
<dbReference type="Pfam" id="PF07963">
    <property type="entry name" value="N_methyl"/>
    <property type="match status" value="1"/>
</dbReference>